<proteinExistence type="predicted"/>
<dbReference type="AlphaFoldDB" id="A0A543HYY8"/>
<sequence>MADRSATDTTHVCRDTNAMTAALPRGDAPLRGRVQGELILTRITSLAAARLTADARRLRPTRKNVALGLFSLLAFSCAATPLAPTGAWAADEETVTFAYGSLTGAGEGSLVDPGFLDDISVTKQSLDIPEVPEPITLDLETFDVALVDIATVTDPADLNNGHHFDVAATIAAAYAEVGTSRPTGWSMPGECIAGAKRWILAGGGAWTGSGSPVANYVGATRVDLAAATPGDVIQYTLRSAPNSWAIGVHTLLITGVNSDGSFQMVEQNNPAGSGLVSANDHWTPSPPSGFDAVVWRF</sequence>
<reference evidence="2 3" key="1">
    <citation type="submission" date="2019-06" db="EMBL/GenBank/DDBJ databases">
        <title>Sequencing the genomes of 1000 actinobacteria strains.</title>
        <authorList>
            <person name="Klenk H.-P."/>
        </authorList>
    </citation>
    <scope>NUCLEOTIDE SEQUENCE [LARGE SCALE GENOMIC DNA]</scope>
    <source>
        <strain evidence="2 3">DSM 18031</strain>
    </source>
</reference>
<organism evidence="2 3">
    <name type="scientific">Klugiella xanthotipulae</name>
    <dbReference type="NCBI Taxonomy" id="244735"/>
    <lineage>
        <taxon>Bacteria</taxon>
        <taxon>Bacillati</taxon>
        <taxon>Actinomycetota</taxon>
        <taxon>Actinomycetes</taxon>
        <taxon>Micrococcales</taxon>
        <taxon>Microbacteriaceae</taxon>
        <taxon>Klugiella</taxon>
    </lineage>
</organism>
<name>A0A543HYY8_9MICO</name>
<dbReference type="EMBL" id="VFPN01000002">
    <property type="protein sequence ID" value="TQM63554.1"/>
    <property type="molecule type" value="Genomic_DNA"/>
</dbReference>
<comment type="caution">
    <text evidence="2">The sequence shown here is derived from an EMBL/GenBank/DDBJ whole genome shotgun (WGS) entry which is preliminary data.</text>
</comment>
<accession>A0A543HYY8</accession>
<protein>
    <submittedName>
        <fullName evidence="2">Uncharacterized protein</fullName>
    </submittedName>
</protein>
<keyword evidence="1" id="KW-0472">Membrane</keyword>
<evidence type="ECO:0000313" key="3">
    <source>
        <dbReference type="Proteomes" id="UP000318331"/>
    </source>
</evidence>
<keyword evidence="1" id="KW-0812">Transmembrane</keyword>
<evidence type="ECO:0000256" key="1">
    <source>
        <dbReference type="SAM" id="Phobius"/>
    </source>
</evidence>
<dbReference type="Proteomes" id="UP000318331">
    <property type="component" value="Unassembled WGS sequence"/>
</dbReference>
<keyword evidence="1" id="KW-1133">Transmembrane helix</keyword>
<keyword evidence="3" id="KW-1185">Reference proteome</keyword>
<gene>
    <name evidence="2" type="ORF">FB466_1820</name>
</gene>
<evidence type="ECO:0000313" key="2">
    <source>
        <dbReference type="EMBL" id="TQM63554.1"/>
    </source>
</evidence>
<feature type="transmembrane region" description="Helical" evidence="1">
    <location>
        <begin position="65"/>
        <end position="83"/>
    </location>
</feature>